<proteinExistence type="predicted"/>
<gene>
    <name evidence="2" type="ORF">S06H3_23116</name>
</gene>
<dbReference type="PANTHER" id="PTHR13939">
    <property type="entry name" value="NICOTINAMIDE-NUCLEOTIDE AMIDOHYDROLASE PNCC"/>
    <property type="match status" value="1"/>
</dbReference>
<protein>
    <recommendedName>
        <fullName evidence="1">MoaB/Mog domain-containing protein</fullName>
    </recommendedName>
</protein>
<sequence>MKAEIISIGTELLLGEITDTNAYYLASQLPPLGIDLLWVTQVGDNLDRLRECLERAWGRSDVVLTTGG</sequence>
<dbReference type="InterPro" id="IPR036425">
    <property type="entry name" value="MoaB/Mog-like_dom_sf"/>
</dbReference>
<dbReference type="InterPro" id="IPR050101">
    <property type="entry name" value="CinA"/>
</dbReference>
<feature type="domain" description="MoaB/Mog" evidence="1">
    <location>
        <begin position="4"/>
        <end position="68"/>
    </location>
</feature>
<comment type="caution">
    <text evidence="2">The sequence shown here is derived from an EMBL/GenBank/DDBJ whole genome shotgun (WGS) entry which is preliminary data.</text>
</comment>
<accession>X1KBX6</accession>
<dbReference type="PANTHER" id="PTHR13939:SF0">
    <property type="entry name" value="NMN AMIDOHYDROLASE-LIKE PROTEIN YFAY"/>
    <property type="match status" value="1"/>
</dbReference>
<dbReference type="AlphaFoldDB" id="X1KBX6"/>
<feature type="non-terminal residue" evidence="2">
    <location>
        <position position="68"/>
    </location>
</feature>
<dbReference type="SUPFAM" id="SSF53218">
    <property type="entry name" value="Molybdenum cofactor biosynthesis proteins"/>
    <property type="match status" value="1"/>
</dbReference>
<evidence type="ECO:0000259" key="1">
    <source>
        <dbReference type="Pfam" id="PF00994"/>
    </source>
</evidence>
<evidence type="ECO:0000313" key="2">
    <source>
        <dbReference type="EMBL" id="GAI04497.1"/>
    </source>
</evidence>
<dbReference type="Gene3D" id="3.40.980.10">
    <property type="entry name" value="MoaB/Mog-like domain"/>
    <property type="match status" value="1"/>
</dbReference>
<dbReference type="InterPro" id="IPR001453">
    <property type="entry name" value="MoaB/Mog_dom"/>
</dbReference>
<organism evidence="2">
    <name type="scientific">marine sediment metagenome</name>
    <dbReference type="NCBI Taxonomy" id="412755"/>
    <lineage>
        <taxon>unclassified sequences</taxon>
        <taxon>metagenomes</taxon>
        <taxon>ecological metagenomes</taxon>
    </lineage>
</organism>
<name>X1KBX6_9ZZZZ</name>
<dbReference type="EMBL" id="BARV01012499">
    <property type="protein sequence ID" value="GAI04497.1"/>
    <property type="molecule type" value="Genomic_DNA"/>
</dbReference>
<dbReference type="Pfam" id="PF00994">
    <property type="entry name" value="MoCF_biosynth"/>
    <property type="match status" value="1"/>
</dbReference>
<reference evidence="2" key="1">
    <citation type="journal article" date="2014" name="Front. Microbiol.">
        <title>High frequency of phylogenetically diverse reductive dehalogenase-homologous genes in deep subseafloor sedimentary metagenomes.</title>
        <authorList>
            <person name="Kawai M."/>
            <person name="Futagami T."/>
            <person name="Toyoda A."/>
            <person name="Takaki Y."/>
            <person name="Nishi S."/>
            <person name="Hori S."/>
            <person name="Arai W."/>
            <person name="Tsubouchi T."/>
            <person name="Morono Y."/>
            <person name="Uchiyama I."/>
            <person name="Ito T."/>
            <person name="Fujiyama A."/>
            <person name="Inagaki F."/>
            <person name="Takami H."/>
        </authorList>
    </citation>
    <scope>NUCLEOTIDE SEQUENCE</scope>
    <source>
        <strain evidence="2">Expedition CK06-06</strain>
    </source>
</reference>